<dbReference type="PANTHER" id="PTHR33445:SF1">
    <property type="entry name" value="ATP SYNTHASE SUBUNIT B"/>
    <property type="match status" value="1"/>
</dbReference>
<dbReference type="NCBIfam" id="TIGR01144">
    <property type="entry name" value="ATP_synt_b"/>
    <property type="match status" value="1"/>
</dbReference>
<evidence type="ECO:0000256" key="4">
    <source>
        <dbReference type="ARBA" id="ARBA00022519"/>
    </source>
</evidence>
<dbReference type="RefSeq" id="WP_089073749.1">
    <property type="nucleotide sequence ID" value="NZ_CBCSAM010000012.1"/>
</dbReference>
<dbReference type="InterPro" id="IPR050059">
    <property type="entry name" value="ATP_synthase_B_chain"/>
</dbReference>
<evidence type="ECO:0000256" key="5">
    <source>
        <dbReference type="ARBA" id="ARBA00022547"/>
    </source>
</evidence>
<dbReference type="Pfam" id="PF00430">
    <property type="entry name" value="ATP-synt_B"/>
    <property type="match status" value="1"/>
</dbReference>
<comment type="similarity">
    <text evidence="1 16 17">Belongs to the ATPase B chain family.</text>
</comment>
<evidence type="ECO:0000256" key="9">
    <source>
        <dbReference type="ARBA" id="ARBA00023065"/>
    </source>
</evidence>
<evidence type="ECO:0000256" key="10">
    <source>
        <dbReference type="ARBA" id="ARBA00023136"/>
    </source>
</evidence>
<keyword evidence="5 16" id="KW-0138">CF(0)</keyword>
<keyword evidence="7 16" id="KW-0375">Hydrogen ion transport</keyword>
<reference evidence="18 19" key="1">
    <citation type="journal article" date="2016" name="Int. J. Syst. Evol. Microbiol.">
        <title>Paraphotobacterium marinum gen. nov., sp. nov., a member of the family Vibrionaceae, isolated from surface seawater.</title>
        <authorList>
            <person name="Huang Z."/>
            <person name="Dong C."/>
            <person name="Shao Z."/>
        </authorList>
    </citation>
    <scope>NUCLEOTIDE SEQUENCE [LARGE SCALE GENOMIC DNA]</scope>
    <source>
        <strain evidence="18 19">NSCS20N07D</strain>
    </source>
</reference>
<comment type="subunit">
    <text evidence="14">F-type ATPases have 2 components, F(1) - the catalytic core - and F(0) - the membrane proton channel. F(1) has five subunits: alpha(3), beta(3), gamma(1), delta(1), epsilon(1). F(0) has four main subunits: a(1), b(2) and c(10-14). The alpha and beta chains form an alternating ring which encloses part of the gamma chain. F(1) is attached to F(0) by a central stalk formed by the gamma and epsilon chains, while a peripheral stalk is formed by the delta and b chains.</text>
</comment>
<evidence type="ECO:0000313" key="18">
    <source>
        <dbReference type="EMBL" id="ASK78841.1"/>
    </source>
</evidence>
<organism evidence="18 19">
    <name type="scientific">Paraphotobacterium marinum</name>
    <dbReference type="NCBI Taxonomy" id="1755811"/>
    <lineage>
        <taxon>Bacteria</taxon>
        <taxon>Pseudomonadati</taxon>
        <taxon>Pseudomonadota</taxon>
        <taxon>Gammaproteobacteria</taxon>
        <taxon>Vibrionales</taxon>
        <taxon>Vibrionaceae</taxon>
        <taxon>Paraphotobacterium</taxon>
    </lineage>
</organism>
<dbReference type="InterPro" id="IPR002146">
    <property type="entry name" value="ATP_synth_b/b'su_bac/chlpt"/>
</dbReference>
<evidence type="ECO:0000256" key="12">
    <source>
        <dbReference type="ARBA" id="ARBA00025198"/>
    </source>
</evidence>
<evidence type="ECO:0000256" key="8">
    <source>
        <dbReference type="ARBA" id="ARBA00022989"/>
    </source>
</evidence>
<dbReference type="GO" id="GO:0016787">
    <property type="term" value="F:hydrolase activity"/>
    <property type="evidence" value="ECO:0007669"/>
    <property type="project" value="UniProtKB-KW"/>
</dbReference>
<keyword evidence="8 16" id="KW-1133">Transmembrane helix</keyword>
<dbReference type="GO" id="GO:0046961">
    <property type="term" value="F:proton-transporting ATPase activity, rotational mechanism"/>
    <property type="evidence" value="ECO:0007669"/>
    <property type="project" value="TreeGrafter"/>
</dbReference>
<dbReference type="GO" id="GO:0045259">
    <property type="term" value="C:proton-transporting ATP synthase complex"/>
    <property type="evidence" value="ECO:0007669"/>
    <property type="project" value="UniProtKB-KW"/>
</dbReference>
<feature type="transmembrane region" description="Helical" evidence="16">
    <location>
        <begin position="6"/>
        <end position="26"/>
    </location>
</feature>
<dbReference type="PANTHER" id="PTHR33445">
    <property type="entry name" value="ATP SYNTHASE SUBUNIT B', CHLOROPLASTIC"/>
    <property type="match status" value="1"/>
</dbReference>
<dbReference type="HAMAP" id="MF_01398">
    <property type="entry name" value="ATP_synth_b_bprime"/>
    <property type="match status" value="1"/>
</dbReference>
<dbReference type="Gene3D" id="6.10.250.1580">
    <property type="match status" value="1"/>
</dbReference>
<keyword evidence="10 16" id="KW-0472">Membrane</keyword>
<keyword evidence="18" id="KW-0378">Hydrolase</keyword>
<keyword evidence="11 16" id="KW-0066">ATP synthesis</keyword>
<evidence type="ECO:0000256" key="2">
    <source>
        <dbReference type="ARBA" id="ARBA00022448"/>
    </source>
</evidence>
<keyword evidence="19" id="KW-1185">Reference proteome</keyword>
<evidence type="ECO:0000256" key="7">
    <source>
        <dbReference type="ARBA" id="ARBA00022781"/>
    </source>
</evidence>
<dbReference type="InterPro" id="IPR028987">
    <property type="entry name" value="ATP_synth_B-like_membr_sf"/>
</dbReference>
<evidence type="ECO:0000256" key="3">
    <source>
        <dbReference type="ARBA" id="ARBA00022475"/>
    </source>
</evidence>
<sequence>MNINLTLFGQMISFVIFVLICMKYIWPPVMKAIEDRQSKIADGLAAADKATQDLSDAKDKVADMLSEAKFKASEIIEQANKRKSQIIDEARVEANKEREMIVSLGHAEVMSEKSKTEDELRKKLSSLVISGTEKIIEKSIDEDLHKEILDKIKADI</sequence>
<evidence type="ECO:0000256" key="1">
    <source>
        <dbReference type="ARBA" id="ARBA00005513"/>
    </source>
</evidence>
<dbReference type="InterPro" id="IPR005864">
    <property type="entry name" value="ATP_synth_F0_bsu_bac"/>
</dbReference>
<protein>
    <recommendedName>
        <fullName evidence="16">ATP synthase subunit b</fullName>
    </recommendedName>
    <alternativeName>
        <fullName evidence="16">ATP synthase F(0) sector subunit b</fullName>
    </alternativeName>
    <alternativeName>
        <fullName evidence="16">ATPase subunit I</fullName>
    </alternativeName>
    <alternativeName>
        <fullName evidence="16">F-type ATPase subunit b</fullName>
        <shortName evidence="16">F-ATPase subunit b</shortName>
    </alternativeName>
</protein>
<keyword evidence="2 16" id="KW-0813">Transport</keyword>
<evidence type="ECO:0000256" key="17">
    <source>
        <dbReference type="RuleBase" id="RU003848"/>
    </source>
</evidence>
<evidence type="ECO:0000256" key="13">
    <source>
        <dbReference type="ARBA" id="ARBA00025614"/>
    </source>
</evidence>
<dbReference type="Proteomes" id="UP000242175">
    <property type="component" value="Chromosome large"/>
</dbReference>
<dbReference type="OrthoDB" id="9788020at2"/>
<name>A0A220VEW5_9GAMM</name>
<keyword evidence="9 16" id="KW-0406">Ion transport</keyword>
<dbReference type="GO" id="GO:0046933">
    <property type="term" value="F:proton-transporting ATP synthase activity, rotational mechanism"/>
    <property type="evidence" value="ECO:0007669"/>
    <property type="project" value="UniProtKB-UniRule"/>
</dbReference>
<comment type="subunit">
    <text evidence="16">F-type ATPases have 2 components, F(1) - the catalytic core - and F(0) - the membrane proton channel. F(1) has five subunits: alpha(3), beta(3), gamma(1), delta(1), epsilon(1). F(0) has three main subunits: a(1), b(2) and c(10-14). The alpha and beta chains form an alternating ring which encloses part of the gamma chain. F(1) is attached to F(0) by a central stalk formed by the gamma and epsilon chains, while a peripheral stalk is formed by the delta and b chains.</text>
</comment>
<dbReference type="NCBIfam" id="NF004411">
    <property type="entry name" value="PRK05759.1-2"/>
    <property type="match status" value="1"/>
</dbReference>
<evidence type="ECO:0000313" key="19">
    <source>
        <dbReference type="Proteomes" id="UP000242175"/>
    </source>
</evidence>
<evidence type="ECO:0000256" key="16">
    <source>
        <dbReference type="HAMAP-Rule" id="MF_01398"/>
    </source>
</evidence>
<dbReference type="AlphaFoldDB" id="A0A220VEW5"/>
<dbReference type="GO" id="GO:0005886">
    <property type="term" value="C:plasma membrane"/>
    <property type="evidence" value="ECO:0007669"/>
    <property type="project" value="UniProtKB-SubCell"/>
</dbReference>
<proteinExistence type="inferred from homology"/>
<dbReference type="EMBL" id="CP022355">
    <property type="protein sequence ID" value="ASK78841.1"/>
    <property type="molecule type" value="Genomic_DNA"/>
</dbReference>
<dbReference type="NCBIfam" id="NF004413">
    <property type="entry name" value="PRK05759.1-4"/>
    <property type="match status" value="1"/>
</dbReference>
<accession>A0A220VEW5</accession>
<evidence type="ECO:0000256" key="15">
    <source>
        <dbReference type="ARBA" id="ARBA00037847"/>
    </source>
</evidence>
<comment type="function">
    <text evidence="13">Component of the F(0) channel, it forms part of the peripheral stalk, linking F(1) to F(0). The b'-subunit is a diverged and duplicated form of b found in plants and photosynthetic bacteria.</text>
</comment>
<comment type="function">
    <text evidence="12 16">F(1)F(0) ATP synthase produces ATP from ADP in the presence of a proton or sodium gradient. F-type ATPases consist of two structural domains, F(1) containing the extramembraneous catalytic core and F(0) containing the membrane proton channel, linked together by a central stalk and a peripheral stalk. During catalysis, ATP synthesis in the catalytic domain of F(1) is coupled via a rotary mechanism of the central stalk subunits to proton translocation.</text>
</comment>
<evidence type="ECO:0000256" key="14">
    <source>
        <dbReference type="ARBA" id="ARBA00026054"/>
    </source>
</evidence>
<keyword evidence="6 16" id="KW-0812">Transmembrane</keyword>
<comment type="subcellular location">
    <subcellularLocation>
        <location evidence="16">Cell membrane</location>
        <topology evidence="16">Single-pass membrane protein</topology>
    </subcellularLocation>
    <subcellularLocation>
        <location evidence="15">Endomembrane system</location>
        <topology evidence="15">Single-pass membrane protein</topology>
    </subcellularLocation>
</comment>
<dbReference type="SUPFAM" id="SSF81573">
    <property type="entry name" value="F1F0 ATP synthase subunit B, membrane domain"/>
    <property type="match status" value="1"/>
</dbReference>
<dbReference type="FunFam" id="1.20.5.620:FF:000001">
    <property type="entry name" value="ATP synthase subunit b"/>
    <property type="match status" value="1"/>
</dbReference>
<dbReference type="KEGG" id="pmai:CF386_03285"/>
<keyword evidence="4" id="KW-0997">Cell inner membrane</keyword>
<keyword evidence="3 16" id="KW-1003">Cell membrane</keyword>
<dbReference type="CDD" id="cd06503">
    <property type="entry name" value="ATP-synt_Fo_b"/>
    <property type="match status" value="1"/>
</dbReference>
<dbReference type="GO" id="GO:0012505">
    <property type="term" value="C:endomembrane system"/>
    <property type="evidence" value="ECO:0007669"/>
    <property type="project" value="UniProtKB-SubCell"/>
</dbReference>
<evidence type="ECO:0000256" key="11">
    <source>
        <dbReference type="ARBA" id="ARBA00023310"/>
    </source>
</evidence>
<gene>
    <name evidence="16" type="primary">atpF</name>
    <name evidence="18" type="ORF">CF386_03285</name>
</gene>
<evidence type="ECO:0000256" key="6">
    <source>
        <dbReference type="ARBA" id="ARBA00022692"/>
    </source>
</evidence>